<keyword evidence="2" id="KW-1185">Reference proteome</keyword>
<evidence type="ECO:0000313" key="1">
    <source>
        <dbReference type="EMBL" id="EFW15936.1"/>
    </source>
</evidence>
<name>E9DCL1_COCPS</name>
<protein>
    <submittedName>
        <fullName evidence="1">Uncharacterized protein</fullName>
    </submittedName>
</protein>
<gene>
    <name evidence="1" type="ORF">CPSG_07563</name>
</gene>
<proteinExistence type="predicted"/>
<reference evidence="2" key="2">
    <citation type="submission" date="2010-03" db="EMBL/GenBank/DDBJ databases">
        <title>The genome sequence of Coccidioides posadasii strain Silveira.</title>
        <authorList>
            <consortium name="The Broad Institute Genome Sequencing Center for Infectious Disease"/>
            <person name="Neafsey D."/>
            <person name="Orbach M."/>
            <person name="Henn M.R."/>
            <person name="Cole G.T."/>
            <person name="Galgiani J."/>
            <person name="Gardner M.J."/>
            <person name="Kirkland T.N."/>
            <person name="Taylor J.W."/>
            <person name="Young S.K."/>
            <person name="Zeng Q."/>
            <person name="Koehrsen M."/>
            <person name="Alvarado L."/>
            <person name="Berlin A."/>
            <person name="Borenstein D."/>
            <person name="Chapman S.B."/>
            <person name="Chen Z."/>
            <person name="Engels R."/>
            <person name="Freedman E."/>
            <person name="Gellesch M."/>
            <person name="Goldberg J."/>
            <person name="Griggs A."/>
            <person name="Gujja S."/>
            <person name="Heilman E."/>
            <person name="Heiman D."/>
            <person name="Howarth C."/>
            <person name="Jen D."/>
            <person name="Larson L."/>
            <person name="Mehta T."/>
            <person name="Neiman D."/>
            <person name="Park D."/>
            <person name="Pearson M."/>
            <person name="Richards J."/>
            <person name="Roberts A."/>
            <person name="Saif S."/>
            <person name="Shea T."/>
            <person name="Shenoy N."/>
            <person name="Sisk P."/>
            <person name="Stolte C."/>
            <person name="Sykes S."/>
            <person name="Walk T."/>
            <person name="White J."/>
            <person name="Yandava C."/>
            <person name="Haas B."/>
            <person name="Nusbaum C."/>
            <person name="Birren B."/>
        </authorList>
    </citation>
    <scope>NUCLEOTIDE SEQUENCE [LARGE SCALE GENOMIC DNA]</scope>
    <source>
        <strain evidence="2">RMSCC 757 / Silveira</strain>
    </source>
</reference>
<sequence length="89" mass="10510">MLGARTPEYHLKTDWLSKVFEGMRGFIARSIILVRWRRNSLTTSRFVIKNSKHMHDGPYQQQPAYFLRPYGVSKNFYAPFSKLSRKQTA</sequence>
<accession>E9DCL1</accession>
<evidence type="ECO:0000313" key="2">
    <source>
        <dbReference type="Proteomes" id="UP000002497"/>
    </source>
</evidence>
<dbReference type="EMBL" id="GL636499">
    <property type="protein sequence ID" value="EFW15936.1"/>
    <property type="molecule type" value="Genomic_DNA"/>
</dbReference>
<reference evidence="2" key="1">
    <citation type="journal article" date="2010" name="Genome Res.">
        <title>Population genomic sequencing of Coccidioides fungi reveals recent hybridization and transposon control.</title>
        <authorList>
            <person name="Neafsey D.E."/>
            <person name="Barker B.M."/>
            <person name="Sharpton T.J."/>
            <person name="Stajich J.E."/>
            <person name="Park D.J."/>
            <person name="Whiston E."/>
            <person name="Hung C.-Y."/>
            <person name="McMahan C."/>
            <person name="White J."/>
            <person name="Sykes S."/>
            <person name="Heiman D."/>
            <person name="Young S."/>
            <person name="Zeng Q."/>
            <person name="Abouelleil A."/>
            <person name="Aftuck L."/>
            <person name="Bessette D."/>
            <person name="Brown A."/>
            <person name="FitzGerald M."/>
            <person name="Lui A."/>
            <person name="Macdonald J.P."/>
            <person name="Priest M."/>
            <person name="Orbach M.J."/>
            <person name="Galgiani J.N."/>
            <person name="Kirkland T.N."/>
            <person name="Cole G.T."/>
            <person name="Birren B.W."/>
            <person name="Henn M.R."/>
            <person name="Taylor J.W."/>
            <person name="Rounsley S.D."/>
        </authorList>
    </citation>
    <scope>NUCLEOTIDE SEQUENCE [LARGE SCALE GENOMIC DNA]</scope>
    <source>
        <strain evidence="2">RMSCC 757 / Silveira</strain>
    </source>
</reference>
<organism evidence="2">
    <name type="scientific">Coccidioides posadasii (strain RMSCC 757 / Silveira)</name>
    <name type="common">Valley fever fungus</name>
    <dbReference type="NCBI Taxonomy" id="443226"/>
    <lineage>
        <taxon>Eukaryota</taxon>
        <taxon>Fungi</taxon>
        <taxon>Dikarya</taxon>
        <taxon>Ascomycota</taxon>
        <taxon>Pezizomycotina</taxon>
        <taxon>Eurotiomycetes</taxon>
        <taxon>Eurotiomycetidae</taxon>
        <taxon>Onygenales</taxon>
        <taxon>Onygenaceae</taxon>
        <taxon>Coccidioides</taxon>
    </lineage>
</organism>
<dbReference type="VEuPathDB" id="FungiDB:CPSG_07563"/>
<dbReference type="HOGENOM" id="CLU_2454565_0_0_1"/>
<dbReference type="Proteomes" id="UP000002497">
    <property type="component" value="Unassembled WGS sequence"/>
</dbReference>
<dbReference type="AlphaFoldDB" id="E9DCL1"/>